<dbReference type="Proteomes" id="UP000177690">
    <property type="component" value="Unassembled WGS sequence"/>
</dbReference>
<proteinExistence type="predicted"/>
<evidence type="ECO:0000313" key="2">
    <source>
        <dbReference type="Proteomes" id="UP000177690"/>
    </source>
</evidence>
<dbReference type="AlphaFoldDB" id="A0A1G1ZQX7"/>
<protein>
    <submittedName>
        <fullName evidence="1">Uncharacterized protein</fullName>
    </submittedName>
</protein>
<dbReference type="EMBL" id="MHJL01000030">
    <property type="protein sequence ID" value="OGY67088.1"/>
    <property type="molecule type" value="Genomic_DNA"/>
</dbReference>
<reference evidence="1 2" key="1">
    <citation type="journal article" date="2016" name="Nat. Commun.">
        <title>Thousands of microbial genomes shed light on interconnected biogeochemical processes in an aquifer system.</title>
        <authorList>
            <person name="Anantharaman K."/>
            <person name="Brown C.T."/>
            <person name="Hug L.A."/>
            <person name="Sharon I."/>
            <person name="Castelle C.J."/>
            <person name="Probst A.J."/>
            <person name="Thomas B.C."/>
            <person name="Singh A."/>
            <person name="Wilkins M.J."/>
            <person name="Karaoz U."/>
            <person name="Brodie E.L."/>
            <person name="Williams K.H."/>
            <person name="Hubbard S.S."/>
            <person name="Banfield J.F."/>
        </authorList>
    </citation>
    <scope>NUCLEOTIDE SEQUENCE [LARGE SCALE GENOMIC DNA]</scope>
</reference>
<dbReference type="STRING" id="1798409.A3I24_02825"/>
<name>A0A1G1ZQX7_9BACT</name>
<gene>
    <name evidence="1" type="ORF">A3I24_02825</name>
</gene>
<organism evidence="1 2">
    <name type="scientific">Candidatus Harrisonbacteria bacterium RIFCSPLOWO2_02_FULL_41_13b</name>
    <dbReference type="NCBI Taxonomy" id="1798409"/>
    <lineage>
        <taxon>Bacteria</taxon>
        <taxon>Candidatus Harrisoniibacteriota</taxon>
    </lineage>
</organism>
<dbReference type="SUPFAM" id="SSF55729">
    <property type="entry name" value="Acyl-CoA N-acyltransferases (Nat)"/>
    <property type="match status" value="1"/>
</dbReference>
<evidence type="ECO:0000313" key="1">
    <source>
        <dbReference type="EMBL" id="OGY67088.1"/>
    </source>
</evidence>
<sequence>MLKLTLYKKSDFKAFKKYIAAAFHKKYILGDQRYFNWQYKNSLYLLKANSPDRSGEIVGHFGFRDLQYKIGKRTKKVRVLINLFVLEKFRAFGFGVMLIKKVLGKKNPCLVAGYRLPAMKAFKHYKENWQEGILNRYLAFPREIGWEESIKIKSLKVIQRPEEINRWWGRARQMFSATIERNYDYLAWRFLKNPFLRYQILGAKQNGKLGGILIWRQDGEGRYKMGRIVDFVADKKSAAPLLLAFLAELKKKRISLGEFLFSGDFYKKELKAAGFFNAVGTKFESYPVLLNPVSFKRHNINIAYTFGIDFENCYFTKAEGDQDRANPH</sequence>
<comment type="caution">
    <text evidence="1">The sequence shown here is derived from an EMBL/GenBank/DDBJ whole genome shotgun (WGS) entry which is preliminary data.</text>
</comment>
<accession>A0A1G1ZQX7</accession>
<dbReference type="InterPro" id="IPR016181">
    <property type="entry name" value="Acyl_CoA_acyltransferase"/>
</dbReference>
<dbReference type="Gene3D" id="3.40.630.30">
    <property type="match status" value="1"/>
</dbReference>